<name>A0ABT4LMJ0_9PROT</name>
<keyword evidence="3" id="KW-1185">Reference proteome</keyword>
<organism evidence="2 3">
    <name type="scientific">Kiloniella laminariae</name>
    <dbReference type="NCBI Taxonomy" id="454162"/>
    <lineage>
        <taxon>Bacteria</taxon>
        <taxon>Pseudomonadati</taxon>
        <taxon>Pseudomonadota</taxon>
        <taxon>Alphaproteobacteria</taxon>
        <taxon>Rhodospirillales</taxon>
        <taxon>Kiloniellaceae</taxon>
        <taxon>Kiloniella</taxon>
    </lineage>
</organism>
<gene>
    <name evidence="2" type="ORF">O4H49_16255</name>
</gene>
<dbReference type="Pfam" id="PF00884">
    <property type="entry name" value="Sulfatase"/>
    <property type="match status" value="1"/>
</dbReference>
<reference evidence="2" key="1">
    <citation type="submission" date="2022-12" db="EMBL/GenBank/DDBJ databases">
        <title>Bacterial isolates from different developmental stages of Nematostella vectensis.</title>
        <authorList>
            <person name="Fraune S."/>
        </authorList>
    </citation>
    <scope>NUCLEOTIDE SEQUENCE</scope>
    <source>
        <strain evidence="2">G21630-S1</strain>
    </source>
</reference>
<evidence type="ECO:0000259" key="1">
    <source>
        <dbReference type="Pfam" id="PF00884"/>
    </source>
</evidence>
<sequence length="574" mass="65455">MKSKFKNFATDWLLPPGIKRLISPSGQRISTQKFWTNESFEIPHFEKQYFKDLGGHQQTITRGDDTRSCLTTSGETLLSLPLGNRATHLQIGVTADNWQPNSVLKITIGDYTVEQTHLKSIHWQSQKGRWLDLRLPVPPKATKIIIQCNEVIHITMPRWVNIKGRTPPPQAKEIKHILILVLDGGCKRILGKAHPTLHGVELTPNINHFFKNGFKANNCFSSSEWTFPSVTSFFTGLRTSRHHAFHPTRNYKLPLNNLLLAETFQSNGFHTTCYSAANRVTPSYGFNRGFDRFVYNWALEGRTENNYDTSKWISDVIGQLSTHRHDRTFTYLQLPDPHPPWNIPPLSRSYNLSREGSSTGLDFFEIKNHPNIFSQSKQLEQLRVHDLDRELGSLFSFIEKNIPDNTLVVLTADHGSAWEAFRPSHKMVSEPTLVDDRVKIDFFIKGPGIPNIDYTELCSPNIDLRPTLHNLMGFSNEESFDGIDILSNHTPRKCVISESVYNGIYEISARNTNHCLIKQFSFDDAKLKIAGSEIYSNTFRAGATDYSEPLDTTDIELETAIREHIESPTFFSHS</sequence>
<comment type="caution">
    <text evidence="2">The sequence shown here is derived from an EMBL/GenBank/DDBJ whole genome shotgun (WGS) entry which is preliminary data.</text>
</comment>
<feature type="domain" description="Sulfatase N-terminal" evidence="1">
    <location>
        <begin position="200"/>
        <end position="473"/>
    </location>
</feature>
<dbReference type="InterPro" id="IPR000917">
    <property type="entry name" value="Sulfatase_N"/>
</dbReference>
<dbReference type="InterPro" id="IPR017850">
    <property type="entry name" value="Alkaline_phosphatase_core_sf"/>
</dbReference>
<dbReference type="PANTHER" id="PTHR43751:SF3">
    <property type="entry name" value="SULFATASE N-TERMINAL DOMAIN-CONTAINING PROTEIN"/>
    <property type="match status" value="1"/>
</dbReference>
<evidence type="ECO:0000313" key="2">
    <source>
        <dbReference type="EMBL" id="MCZ4282340.1"/>
    </source>
</evidence>
<dbReference type="InterPro" id="IPR052701">
    <property type="entry name" value="GAG_Ulvan_Degrading_Sulfatases"/>
</dbReference>
<dbReference type="Gene3D" id="3.40.720.10">
    <property type="entry name" value="Alkaline Phosphatase, subunit A"/>
    <property type="match status" value="1"/>
</dbReference>
<dbReference type="RefSeq" id="WP_269424491.1">
    <property type="nucleotide sequence ID" value="NZ_JAPWGY010000007.1"/>
</dbReference>
<dbReference type="SUPFAM" id="SSF53649">
    <property type="entry name" value="Alkaline phosphatase-like"/>
    <property type="match status" value="1"/>
</dbReference>
<dbReference type="EMBL" id="JAPWGY010000007">
    <property type="protein sequence ID" value="MCZ4282340.1"/>
    <property type="molecule type" value="Genomic_DNA"/>
</dbReference>
<proteinExistence type="predicted"/>
<accession>A0ABT4LMJ0</accession>
<protein>
    <submittedName>
        <fullName evidence="2">Sulfatase-like hydrolase/transferase</fullName>
    </submittedName>
</protein>
<evidence type="ECO:0000313" key="3">
    <source>
        <dbReference type="Proteomes" id="UP001069802"/>
    </source>
</evidence>
<dbReference type="PANTHER" id="PTHR43751">
    <property type="entry name" value="SULFATASE"/>
    <property type="match status" value="1"/>
</dbReference>
<dbReference type="Proteomes" id="UP001069802">
    <property type="component" value="Unassembled WGS sequence"/>
</dbReference>